<evidence type="ECO:0000256" key="6">
    <source>
        <dbReference type="SAM" id="MobiDB-lite"/>
    </source>
</evidence>
<evidence type="ECO:0000259" key="9">
    <source>
        <dbReference type="Pfam" id="PF10708"/>
    </source>
</evidence>
<dbReference type="EMBL" id="VIVR01000001">
    <property type="protein sequence ID" value="TWE17538.1"/>
    <property type="molecule type" value="Genomic_DNA"/>
</dbReference>
<dbReference type="GO" id="GO:0005886">
    <property type="term" value="C:plasma membrane"/>
    <property type="evidence" value="ECO:0007669"/>
    <property type="project" value="UniProtKB-SubCell"/>
</dbReference>
<accession>A0A561EPJ8</accession>
<dbReference type="InterPro" id="IPR010432">
    <property type="entry name" value="RDD"/>
</dbReference>
<evidence type="ECO:0000313" key="11">
    <source>
        <dbReference type="Proteomes" id="UP000318416"/>
    </source>
</evidence>
<evidence type="ECO:0000256" key="7">
    <source>
        <dbReference type="SAM" id="Phobius"/>
    </source>
</evidence>
<feature type="domain" description="RDD" evidence="8">
    <location>
        <begin position="298"/>
        <end position="452"/>
    </location>
</feature>
<feature type="transmembrane region" description="Helical" evidence="7">
    <location>
        <begin position="354"/>
        <end position="378"/>
    </location>
</feature>
<dbReference type="InterPro" id="IPR018929">
    <property type="entry name" value="DUF2510"/>
</dbReference>
<dbReference type="PANTHER" id="PTHR36115:SF4">
    <property type="entry name" value="MEMBRANE PROTEIN"/>
    <property type="match status" value="1"/>
</dbReference>
<organism evidence="10 11">
    <name type="scientific">Kitasatospora atroaurantiaca</name>
    <dbReference type="NCBI Taxonomy" id="285545"/>
    <lineage>
        <taxon>Bacteria</taxon>
        <taxon>Bacillati</taxon>
        <taxon>Actinomycetota</taxon>
        <taxon>Actinomycetes</taxon>
        <taxon>Kitasatosporales</taxon>
        <taxon>Streptomycetaceae</taxon>
        <taxon>Kitasatospora</taxon>
    </lineage>
</organism>
<feature type="transmembrane region" description="Helical" evidence="7">
    <location>
        <begin position="312"/>
        <end position="333"/>
    </location>
</feature>
<protein>
    <submittedName>
        <fullName evidence="10">Putative RDD family membrane protein YckC</fullName>
    </submittedName>
</protein>
<dbReference type="Pfam" id="PF06271">
    <property type="entry name" value="RDD"/>
    <property type="match status" value="1"/>
</dbReference>
<keyword evidence="11" id="KW-1185">Reference proteome</keyword>
<feature type="region of interest" description="Disordered" evidence="6">
    <location>
        <begin position="167"/>
        <end position="207"/>
    </location>
</feature>
<evidence type="ECO:0000256" key="2">
    <source>
        <dbReference type="ARBA" id="ARBA00022475"/>
    </source>
</evidence>
<proteinExistence type="predicted"/>
<evidence type="ECO:0000256" key="5">
    <source>
        <dbReference type="ARBA" id="ARBA00023136"/>
    </source>
</evidence>
<evidence type="ECO:0000259" key="8">
    <source>
        <dbReference type="Pfam" id="PF06271"/>
    </source>
</evidence>
<evidence type="ECO:0000313" key="10">
    <source>
        <dbReference type="EMBL" id="TWE17538.1"/>
    </source>
</evidence>
<dbReference type="AlphaFoldDB" id="A0A561EPJ8"/>
<dbReference type="PANTHER" id="PTHR36115">
    <property type="entry name" value="PROLINE-RICH ANTIGEN HOMOLOG-RELATED"/>
    <property type="match status" value="1"/>
</dbReference>
<dbReference type="RefSeq" id="WP_145790344.1">
    <property type="nucleotide sequence ID" value="NZ_BAAABR010000021.1"/>
</dbReference>
<feature type="domain" description="DUF2510" evidence="9">
    <location>
        <begin position="18"/>
        <end position="49"/>
    </location>
</feature>
<keyword evidence="5 7" id="KW-0472">Membrane</keyword>
<feature type="transmembrane region" description="Helical" evidence="7">
    <location>
        <begin position="421"/>
        <end position="439"/>
    </location>
</feature>
<dbReference type="Pfam" id="PF10708">
    <property type="entry name" value="DUF2510"/>
    <property type="match status" value="1"/>
</dbReference>
<reference evidence="10 11" key="1">
    <citation type="submission" date="2019-06" db="EMBL/GenBank/DDBJ databases">
        <title>Sequencing the genomes of 1000 actinobacteria strains.</title>
        <authorList>
            <person name="Klenk H.-P."/>
        </authorList>
    </citation>
    <scope>NUCLEOTIDE SEQUENCE [LARGE SCALE GENOMIC DNA]</scope>
    <source>
        <strain evidence="10 11">DSM 41649</strain>
    </source>
</reference>
<sequence>MTERPFVGGADTAVGPTPGYYPDPSIPGFVRYWGGTSWVPGTTRPAPAEGEVLEPPRFVARHAPSVGARYVPPPVVAPVAPVVPAVESTASAVSAVAEPVSWPTGAGAGAGAGASTSVAETGPVFFDQTTAGASFTLAPHAELELRPRSAVEARSEAWSAVPAEPVLEPVMSPLPPSSELQPDPQPEAQPQPSGQAAAAGTGWQADPKAQRGLLESEDAPRWVSWGVLPTAPAPVPVPAPAAAPDPTPVPAPAPAAAPVAVPPQPTPVPPATPATPAAARPARRKAASRRPAPPRPAAGLGRRLAARLLDSAVVAVAAAGAGLPLFASAMTHVQLKLDQARMASALTGREVKVWVIDPVVLGKAGVLLAVLMLVGFLYEVLPTARTGQTFGKRLAGVRVVDARNGGRSANPPGLGRSIARWFVRELSALLLIGLVWPLFDRRARRGWQDRAARTRVVRA</sequence>
<keyword evidence="4 7" id="KW-1133">Transmembrane helix</keyword>
<gene>
    <name evidence="10" type="ORF">FB465_2570</name>
</gene>
<evidence type="ECO:0000256" key="1">
    <source>
        <dbReference type="ARBA" id="ARBA00004651"/>
    </source>
</evidence>
<evidence type="ECO:0000256" key="3">
    <source>
        <dbReference type="ARBA" id="ARBA00022692"/>
    </source>
</evidence>
<comment type="caution">
    <text evidence="10">The sequence shown here is derived from an EMBL/GenBank/DDBJ whole genome shotgun (WGS) entry which is preliminary data.</text>
</comment>
<feature type="compositionally biased region" description="Low complexity" evidence="6">
    <location>
        <begin position="190"/>
        <end position="205"/>
    </location>
</feature>
<dbReference type="OrthoDB" id="4207282at2"/>
<comment type="subcellular location">
    <subcellularLocation>
        <location evidence="1">Cell membrane</location>
        <topology evidence="1">Multi-pass membrane protein</topology>
    </subcellularLocation>
</comment>
<evidence type="ECO:0000256" key="4">
    <source>
        <dbReference type="ARBA" id="ARBA00022989"/>
    </source>
</evidence>
<dbReference type="Proteomes" id="UP000318416">
    <property type="component" value="Unassembled WGS sequence"/>
</dbReference>
<feature type="region of interest" description="Disordered" evidence="6">
    <location>
        <begin position="238"/>
        <end position="299"/>
    </location>
</feature>
<keyword evidence="3 7" id="KW-0812">Transmembrane</keyword>
<name>A0A561EPJ8_9ACTN</name>
<feature type="compositionally biased region" description="Pro residues" evidence="6">
    <location>
        <begin position="238"/>
        <end position="273"/>
    </location>
</feature>
<keyword evidence="2" id="KW-1003">Cell membrane</keyword>
<dbReference type="InterPro" id="IPR051791">
    <property type="entry name" value="Pra-immunoreactive"/>
</dbReference>